<evidence type="ECO:0000313" key="2">
    <source>
        <dbReference type="Proteomes" id="UP000198420"/>
    </source>
</evidence>
<organism evidence="1 2">
    <name type="scientific">Actinomadura mexicana</name>
    <dbReference type="NCBI Taxonomy" id="134959"/>
    <lineage>
        <taxon>Bacteria</taxon>
        <taxon>Bacillati</taxon>
        <taxon>Actinomycetota</taxon>
        <taxon>Actinomycetes</taxon>
        <taxon>Streptosporangiales</taxon>
        <taxon>Thermomonosporaceae</taxon>
        <taxon>Actinomadura</taxon>
    </lineage>
</organism>
<proteinExistence type="predicted"/>
<sequence length="54" mass="5906">MSDTAVGEQELLIYLRVHRLVCRNDGCGKKAFAEQVPGLTVRYGRRSVAAGEAL</sequence>
<protein>
    <recommendedName>
        <fullName evidence="3">Zinc-finger of transposase IS204/IS1001/IS1096/IS1165</fullName>
    </recommendedName>
</protein>
<dbReference type="AlphaFoldDB" id="A0A239GYT1"/>
<reference evidence="2" key="1">
    <citation type="submission" date="2017-06" db="EMBL/GenBank/DDBJ databases">
        <authorList>
            <person name="Varghese N."/>
            <person name="Submissions S."/>
        </authorList>
    </citation>
    <scope>NUCLEOTIDE SEQUENCE [LARGE SCALE GENOMIC DNA]</scope>
    <source>
        <strain evidence="2">DSM 44485</strain>
    </source>
</reference>
<name>A0A239GYT1_9ACTN</name>
<dbReference type="Proteomes" id="UP000198420">
    <property type="component" value="Unassembled WGS sequence"/>
</dbReference>
<dbReference type="EMBL" id="FZNP01000027">
    <property type="protein sequence ID" value="SNS73713.1"/>
    <property type="molecule type" value="Genomic_DNA"/>
</dbReference>
<keyword evidence="2" id="KW-1185">Reference proteome</keyword>
<evidence type="ECO:0000313" key="1">
    <source>
        <dbReference type="EMBL" id="SNS73713.1"/>
    </source>
</evidence>
<dbReference type="RefSeq" id="WP_179279213.1">
    <property type="nucleotide sequence ID" value="NZ_FZNP01000027.1"/>
</dbReference>
<accession>A0A239GYT1</accession>
<evidence type="ECO:0008006" key="3">
    <source>
        <dbReference type="Google" id="ProtNLM"/>
    </source>
</evidence>
<gene>
    <name evidence="1" type="ORF">SAMN06265355_1273</name>
</gene>